<gene>
    <name evidence="1" type="ORF">H1164_18125</name>
</gene>
<protein>
    <submittedName>
        <fullName evidence="1">Helix-turn-helix domain-containing protein</fullName>
    </submittedName>
</protein>
<dbReference type="EMBL" id="JACEIP010000077">
    <property type="protein sequence ID" value="MBA4544727.1"/>
    <property type="molecule type" value="Genomic_DNA"/>
</dbReference>
<evidence type="ECO:0000313" key="1">
    <source>
        <dbReference type="EMBL" id="MBA4544727.1"/>
    </source>
</evidence>
<proteinExistence type="predicted"/>
<reference evidence="1 2" key="1">
    <citation type="submission" date="2020-07" db="EMBL/GenBank/DDBJ databases">
        <authorList>
            <person name="Feng H."/>
        </authorList>
    </citation>
    <scope>NUCLEOTIDE SEQUENCE [LARGE SCALE GENOMIC DNA]</scope>
    <source>
        <strain evidence="2">s-11</strain>
    </source>
</reference>
<keyword evidence="2" id="KW-1185">Reference proteome</keyword>
<sequence>MIKQMQQKGMTISQIAKELGRDRKTIRKWLNEEKPSKYQRVQANWNPTKDTSLSGCRKAGKTQWSCLTRSRVKDIPVA</sequence>
<name>A0A7W1XDL2_9BACL</name>
<dbReference type="OrthoDB" id="3193769at2"/>
<evidence type="ECO:0000313" key="2">
    <source>
        <dbReference type="Proteomes" id="UP000530514"/>
    </source>
</evidence>
<organism evidence="1 2">
    <name type="scientific">Thermoactinomyces daqus</name>
    <dbReference type="NCBI Taxonomy" id="1329516"/>
    <lineage>
        <taxon>Bacteria</taxon>
        <taxon>Bacillati</taxon>
        <taxon>Bacillota</taxon>
        <taxon>Bacilli</taxon>
        <taxon>Bacillales</taxon>
        <taxon>Thermoactinomycetaceae</taxon>
        <taxon>Thermoactinomyces</taxon>
    </lineage>
</organism>
<comment type="caution">
    <text evidence="1">The sequence shown here is derived from an EMBL/GenBank/DDBJ whole genome shotgun (WGS) entry which is preliminary data.</text>
</comment>
<dbReference type="AlphaFoldDB" id="A0A7W1XDL2"/>
<dbReference type="Gene3D" id="1.10.10.60">
    <property type="entry name" value="Homeodomain-like"/>
    <property type="match status" value="1"/>
</dbReference>
<dbReference type="Proteomes" id="UP000530514">
    <property type="component" value="Unassembled WGS sequence"/>
</dbReference>
<accession>A0A7W1XDL2</accession>
<dbReference type="RefSeq" id="WP_160173940.1">
    <property type="nucleotide sequence ID" value="NZ_JPST01000067.1"/>
</dbReference>
<dbReference type="Pfam" id="PF13384">
    <property type="entry name" value="HTH_23"/>
    <property type="match status" value="1"/>
</dbReference>